<name>A0A7S3QYC8_DUNTE</name>
<dbReference type="GO" id="GO:0004114">
    <property type="term" value="F:3',5'-cyclic-nucleotide phosphodiesterase activity"/>
    <property type="evidence" value="ECO:0007669"/>
    <property type="project" value="InterPro"/>
</dbReference>
<evidence type="ECO:0000256" key="1">
    <source>
        <dbReference type="ARBA" id="ARBA00022723"/>
    </source>
</evidence>
<feature type="compositionally biased region" description="Low complexity" evidence="6">
    <location>
        <begin position="197"/>
        <end position="218"/>
    </location>
</feature>
<feature type="binding site" evidence="4">
    <location>
        <position position="672"/>
    </location>
    <ligand>
        <name>AMP</name>
        <dbReference type="ChEBI" id="CHEBI:456215"/>
    </ligand>
</feature>
<dbReference type="AlphaFoldDB" id="A0A7S3QYC8"/>
<accession>A0A7S3QYC8</accession>
<evidence type="ECO:0000256" key="5">
    <source>
        <dbReference type="PIRSR" id="PIRSR623088-3"/>
    </source>
</evidence>
<feature type="region of interest" description="Disordered" evidence="6">
    <location>
        <begin position="197"/>
        <end position="273"/>
    </location>
</feature>
<dbReference type="GO" id="GO:0046872">
    <property type="term" value="F:metal ion binding"/>
    <property type="evidence" value="ECO:0007669"/>
    <property type="project" value="UniProtKB-KW"/>
</dbReference>
<feature type="active site" description="Proton donor" evidence="3">
    <location>
        <position position="451"/>
    </location>
</feature>
<dbReference type="PROSITE" id="PS51845">
    <property type="entry name" value="PDEASE_I_2"/>
    <property type="match status" value="1"/>
</dbReference>
<keyword evidence="2" id="KW-0378">Hydrolase</keyword>
<feature type="binding site" evidence="5">
    <location>
        <position position="493"/>
    </location>
    <ligand>
        <name>Zn(2+)</name>
        <dbReference type="ChEBI" id="CHEBI:29105"/>
        <label>1</label>
    </ligand>
</feature>
<evidence type="ECO:0000259" key="7">
    <source>
        <dbReference type="PROSITE" id="PS51845"/>
    </source>
</evidence>
<dbReference type="GO" id="GO:0007165">
    <property type="term" value="P:signal transduction"/>
    <property type="evidence" value="ECO:0007669"/>
    <property type="project" value="InterPro"/>
</dbReference>
<feature type="binding site" evidence="5">
    <location>
        <position position="492"/>
    </location>
    <ligand>
        <name>Zn(2+)</name>
        <dbReference type="ChEBI" id="CHEBI:29105"/>
        <label>1</label>
    </ligand>
</feature>
<proteinExistence type="predicted"/>
<evidence type="ECO:0000313" key="8">
    <source>
        <dbReference type="EMBL" id="CAE0496789.1"/>
    </source>
</evidence>
<feature type="binding site" evidence="5">
    <location>
        <position position="621"/>
    </location>
    <ligand>
        <name>Zn(2+)</name>
        <dbReference type="ChEBI" id="CHEBI:29105"/>
        <label>1</label>
    </ligand>
</feature>
<feature type="domain" description="PDEase" evidence="7">
    <location>
        <begin position="374"/>
        <end position="713"/>
    </location>
</feature>
<feature type="compositionally biased region" description="Polar residues" evidence="6">
    <location>
        <begin position="225"/>
        <end position="248"/>
    </location>
</feature>
<keyword evidence="1 5" id="KW-0479">Metal-binding</keyword>
<dbReference type="InterPro" id="IPR003607">
    <property type="entry name" value="HD/PDEase_dom"/>
</dbReference>
<dbReference type="InterPro" id="IPR036971">
    <property type="entry name" value="PDEase_catalytic_dom_sf"/>
</dbReference>
<dbReference type="EMBL" id="HBIP01019980">
    <property type="protein sequence ID" value="CAE0496789.1"/>
    <property type="molecule type" value="Transcribed_RNA"/>
</dbReference>
<gene>
    <name evidence="8" type="ORF">DTER00134_LOCUS11862</name>
</gene>
<dbReference type="SUPFAM" id="SSF109604">
    <property type="entry name" value="HD-domain/PDEase-like"/>
    <property type="match status" value="1"/>
</dbReference>
<feature type="compositionally biased region" description="Low complexity" evidence="6">
    <location>
        <begin position="249"/>
        <end position="265"/>
    </location>
</feature>
<protein>
    <recommendedName>
        <fullName evidence="7">PDEase domain-containing protein</fullName>
    </recommendedName>
</protein>
<feature type="binding site" evidence="5">
    <location>
        <position position="493"/>
    </location>
    <ligand>
        <name>Zn(2+)</name>
        <dbReference type="ChEBI" id="CHEBI:29105"/>
        <label>2</label>
    </ligand>
</feature>
<dbReference type="InterPro" id="IPR023088">
    <property type="entry name" value="PDEase"/>
</dbReference>
<evidence type="ECO:0000256" key="3">
    <source>
        <dbReference type="PIRSR" id="PIRSR623088-1"/>
    </source>
</evidence>
<feature type="binding site" evidence="5">
    <location>
        <position position="455"/>
    </location>
    <ligand>
        <name>Zn(2+)</name>
        <dbReference type="ChEBI" id="CHEBI:29105"/>
        <label>1</label>
    </ligand>
</feature>
<evidence type="ECO:0000256" key="2">
    <source>
        <dbReference type="ARBA" id="ARBA00022801"/>
    </source>
</evidence>
<dbReference type="CDD" id="cd00077">
    <property type="entry name" value="HDc"/>
    <property type="match status" value="1"/>
</dbReference>
<dbReference type="Gene3D" id="1.10.1300.10">
    <property type="entry name" value="3'5'-cyclic nucleotide phosphodiesterase, catalytic domain"/>
    <property type="match status" value="1"/>
</dbReference>
<evidence type="ECO:0000256" key="6">
    <source>
        <dbReference type="SAM" id="MobiDB-lite"/>
    </source>
</evidence>
<feature type="binding site" evidence="4">
    <location>
        <begin position="451"/>
        <end position="455"/>
    </location>
    <ligand>
        <name>AMP</name>
        <dbReference type="ChEBI" id="CHEBI:456215"/>
    </ligand>
</feature>
<dbReference type="PANTHER" id="PTHR11347">
    <property type="entry name" value="CYCLIC NUCLEOTIDE PHOSPHODIESTERASE"/>
    <property type="match status" value="1"/>
</dbReference>
<evidence type="ECO:0000256" key="4">
    <source>
        <dbReference type="PIRSR" id="PIRSR623088-2"/>
    </source>
</evidence>
<reference evidence="8" key="1">
    <citation type="submission" date="2021-01" db="EMBL/GenBank/DDBJ databases">
        <authorList>
            <person name="Corre E."/>
            <person name="Pelletier E."/>
            <person name="Niang G."/>
            <person name="Scheremetjew M."/>
            <person name="Finn R."/>
            <person name="Kale V."/>
            <person name="Holt S."/>
            <person name="Cochrane G."/>
            <person name="Meng A."/>
            <person name="Brown T."/>
            <person name="Cohen L."/>
        </authorList>
    </citation>
    <scope>NUCLEOTIDE SEQUENCE</scope>
    <source>
        <strain evidence="8">CCMP1320</strain>
    </source>
</reference>
<feature type="binding site" evidence="4">
    <location>
        <position position="493"/>
    </location>
    <ligand>
        <name>AMP</name>
        <dbReference type="ChEBI" id="CHEBI:456215"/>
    </ligand>
</feature>
<dbReference type="Pfam" id="PF00233">
    <property type="entry name" value="PDEase_I"/>
    <property type="match status" value="1"/>
</dbReference>
<sequence>MDWGGRRALWGLAGTASVCAAISISLAIYRRLLSGRLGNHVMRRSPERRLSDVQAPAGASSLQLLHFPTALIFDLLDLLEAGGVPSDSEIELLRDLFHEIEGLASQPGPASQLEGRSFEPEVENSIKYTLGIGRPLSVETGFKGGEVVQSEDCKELDASPRDILIALTYKQRIFNSGRKPRRSICFPFGSEQQPLRRSLSLSRLSHSRGSSSSQSTQSNGPCMPSQASSFHKGTESCDTATQLCTGSSAPEQQPADPQAAYQTTPGQQGKVLGSDSSVLPSFFSMASNALERWSKPLASVGISQAGSRRGCKDDTNISDATRENISCFGHSKSLSLESPCSLDMSGTQVQRTIRFNISLDSPSPVKPKPDVLEPEPPIMDEVDRLLAKASSSFSFDPFALDEASNGHALSVLGFFLLDYTGLAAKFHMNLTQLARFLCKVEAGYNTAVPYHNEIHAAAVLQMMHAIWCMGGLGTAIADPLLQLSAYLAAIIHDHDHGGLNNNFLIVTESELALRYNDSSPLEQHHLASSLSLFKEHKIMPSLPKQEFLRLRKVIIDMVLATDMAKHCDNMVALNALATSVSVSSRLEQPAMPNTAGGNQEPLALDDSAKLLLLQASLKCADLGQAAAMLEVHLKWVSLLEKEFHMQGDMEAELSLPVSPLCDRKHANLRKSQAGFIDFVVAPLYQAVVTILPQAYPLKQAVEANRRHWAETRS</sequence>
<dbReference type="PRINTS" id="PR00387">
    <property type="entry name" value="PDIESTERASE1"/>
</dbReference>
<dbReference type="InterPro" id="IPR002073">
    <property type="entry name" value="PDEase_catalytic_dom"/>
</dbReference>
<feature type="binding site" evidence="4">
    <location>
        <position position="621"/>
    </location>
    <ligand>
        <name>AMP</name>
        <dbReference type="ChEBI" id="CHEBI:456215"/>
    </ligand>
</feature>
<organism evidence="8">
    <name type="scientific">Dunaliella tertiolecta</name>
    <name type="common">Green alga</name>
    <dbReference type="NCBI Taxonomy" id="3047"/>
    <lineage>
        <taxon>Eukaryota</taxon>
        <taxon>Viridiplantae</taxon>
        <taxon>Chlorophyta</taxon>
        <taxon>core chlorophytes</taxon>
        <taxon>Chlorophyceae</taxon>
        <taxon>CS clade</taxon>
        <taxon>Chlamydomonadales</taxon>
        <taxon>Dunaliellaceae</taxon>
        <taxon>Dunaliella</taxon>
    </lineage>
</organism>